<feature type="transmembrane region" description="Helical" evidence="1">
    <location>
        <begin position="508"/>
        <end position="536"/>
    </location>
</feature>
<feature type="transmembrane region" description="Helical" evidence="1">
    <location>
        <begin position="314"/>
        <end position="335"/>
    </location>
</feature>
<organism evidence="2 3">
    <name type="scientific">Blepharisma stoltei</name>
    <dbReference type="NCBI Taxonomy" id="1481888"/>
    <lineage>
        <taxon>Eukaryota</taxon>
        <taxon>Sar</taxon>
        <taxon>Alveolata</taxon>
        <taxon>Ciliophora</taxon>
        <taxon>Postciliodesmatophora</taxon>
        <taxon>Heterotrichea</taxon>
        <taxon>Heterotrichida</taxon>
        <taxon>Blepharismidae</taxon>
        <taxon>Blepharisma</taxon>
    </lineage>
</organism>
<feature type="transmembrane region" description="Helical" evidence="1">
    <location>
        <begin position="131"/>
        <end position="152"/>
    </location>
</feature>
<sequence length="1046" mass="123320">MSREPIAVYLLSIPFNCAVFLTKSSVKILSVLLTNFIEVYIVLLQAINFRRSFIEWSISGILKTGLIFVTVFAYLWLWILAIYLLWHQELAALSLAFTVLEIIVTIYLIQKSLSLIPSRRKTELKNLIVSGLKDFTSFILTIVAVFSVLGIFHMNGVPKTADAYFQFILKVIKEEVIDLAKSPFHIILLIFPWRYYLYINDKRTLSFFETIRLAVYHFFQGAIDLPFIVMLAIELCSVIQSGRAYKLISQQKLSREAIFKGMVRLVLLIVAFLLSIVIICTIVRSIAFFATFGIDKRKQKKKEIDYFFEICSHAFDILLFPLILFEALIVIIPFYRLSQLEFNLSSFLSKSESYRKTAGDLFKEVKNELKDLFCLFLFMLTLPLLWRSLPFIFKKKQESWRKEVLSLARICFFDLFGFFLFLIILGTLYRIRLISKRRKSYKEKHFLFLMKAVCWEIYQDILISPYILIMILTPWRLFYTFSFIFGISNLKKQRQHIKENGFRPIEDYLTLIFSIILFLSVWRTAEIASIIITHIRQIWHEEQVTSSLFRKVFRKFVQLLIDVMMFFIICLIFLMLIEIPNLFRRIKMFCLLYKDRRGIILFSYVKSLLPKPKNQVAKKSVVDKLNKNVFFNVSSFLDIESLGNVAQANKKFHDLTSFAPVWKNQYEAYWKPHLPESSVKEIEWEDNYKRLAVEGFLNYKEQNRMVNLSEQERDYRMGARAIILEEFVMSLFRFPHLLVLPLKLTTYLLLKKDYKAYFANPRYPFLQYKLYMGYNSSADYVSSRIIANFEPNVQNSTSFHKIQLNFPYGASMLLLIIVEHFAFIVCTIDFWILKALSFGSAIPLQGLVMATNPPKYKFIAFFLQLIMTIIIVPTKIFIVFSPYLLAWHFRPDFYELWYPCYNLSFAFIVAVMWTNIATVAVYMPHFPYFRPHLTFKYLFYFFIKITSKICKVLEIFYRIIKPSGKIFGAYKKILIISGSFLKNWGLLGDLIYSPLVFIWIFWPLTIPYFFNNWNYLIPAMPATVFLLIKGYSTAKNTWTGSDKKNN</sequence>
<keyword evidence="1" id="KW-0472">Membrane</keyword>
<feature type="transmembrane region" description="Helical" evidence="1">
    <location>
        <begin position="896"/>
        <end position="917"/>
    </location>
</feature>
<dbReference type="EMBL" id="CAJZBQ010000037">
    <property type="protein sequence ID" value="CAG9325013.1"/>
    <property type="molecule type" value="Genomic_DNA"/>
</dbReference>
<feature type="transmembrane region" description="Helical" evidence="1">
    <location>
        <begin position="265"/>
        <end position="294"/>
    </location>
</feature>
<proteinExistence type="predicted"/>
<protein>
    <submittedName>
        <fullName evidence="2">Uncharacterized protein</fullName>
    </submittedName>
</protein>
<feature type="transmembrane region" description="Helical" evidence="1">
    <location>
        <begin position="7"/>
        <end position="22"/>
    </location>
</feature>
<dbReference type="AlphaFoldDB" id="A0AAU9JFI3"/>
<keyword evidence="3" id="KW-1185">Reference proteome</keyword>
<feature type="transmembrane region" description="Helical" evidence="1">
    <location>
        <begin position="372"/>
        <end position="393"/>
    </location>
</feature>
<accession>A0AAU9JFI3</accession>
<feature type="transmembrane region" description="Helical" evidence="1">
    <location>
        <begin position="28"/>
        <end position="49"/>
    </location>
</feature>
<comment type="caution">
    <text evidence="2">The sequence shown here is derived from an EMBL/GenBank/DDBJ whole genome shotgun (WGS) entry which is preliminary data.</text>
</comment>
<feature type="transmembrane region" description="Helical" evidence="1">
    <location>
        <begin position="464"/>
        <end position="487"/>
    </location>
</feature>
<dbReference type="InterPro" id="IPR036047">
    <property type="entry name" value="F-box-like_dom_sf"/>
</dbReference>
<name>A0AAU9JFI3_9CILI</name>
<dbReference type="Gene3D" id="1.20.1280.50">
    <property type="match status" value="1"/>
</dbReference>
<feature type="transmembrane region" description="Helical" evidence="1">
    <location>
        <begin position="556"/>
        <end position="577"/>
    </location>
</feature>
<gene>
    <name evidence="2" type="ORF">BSTOLATCC_MIC37759</name>
</gene>
<dbReference type="Proteomes" id="UP001162131">
    <property type="component" value="Unassembled WGS sequence"/>
</dbReference>
<feature type="transmembrane region" description="Helical" evidence="1">
    <location>
        <begin position="1008"/>
        <end position="1028"/>
    </location>
</feature>
<feature type="transmembrane region" description="Helical" evidence="1">
    <location>
        <begin position="858"/>
        <end position="884"/>
    </location>
</feature>
<evidence type="ECO:0000256" key="1">
    <source>
        <dbReference type="SAM" id="Phobius"/>
    </source>
</evidence>
<evidence type="ECO:0000313" key="2">
    <source>
        <dbReference type="EMBL" id="CAG9325013.1"/>
    </source>
</evidence>
<feature type="transmembrane region" description="Helical" evidence="1">
    <location>
        <begin position="808"/>
        <end position="833"/>
    </location>
</feature>
<feature type="transmembrane region" description="Helical" evidence="1">
    <location>
        <begin position="405"/>
        <end position="429"/>
    </location>
</feature>
<evidence type="ECO:0000313" key="3">
    <source>
        <dbReference type="Proteomes" id="UP001162131"/>
    </source>
</evidence>
<feature type="transmembrane region" description="Helical" evidence="1">
    <location>
        <begin position="937"/>
        <end position="960"/>
    </location>
</feature>
<keyword evidence="1" id="KW-1133">Transmembrane helix</keyword>
<keyword evidence="1" id="KW-0812">Transmembrane</keyword>
<feature type="transmembrane region" description="Helical" evidence="1">
    <location>
        <begin position="90"/>
        <end position="110"/>
    </location>
</feature>
<reference evidence="2" key="1">
    <citation type="submission" date="2021-09" db="EMBL/GenBank/DDBJ databases">
        <authorList>
            <consortium name="AG Swart"/>
            <person name="Singh M."/>
            <person name="Singh A."/>
            <person name="Seah K."/>
            <person name="Emmerich C."/>
        </authorList>
    </citation>
    <scope>NUCLEOTIDE SEQUENCE</scope>
    <source>
        <strain evidence="2">ATCC30299</strain>
    </source>
</reference>
<dbReference type="SUPFAM" id="SSF81383">
    <property type="entry name" value="F-box domain"/>
    <property type="match status" value="1"/>
</dbReference>
<feature type="transmembrane region" description="Helical" evidence="1">
    <location>
        <begin position="61"/>
        <end position="84"/>
    </location>
</feature>
<feature type="transmembrane region" description="Helical" evidence="1">
    <location>
        <begin position="981"/>
        <end position="1002"/>
    </location>
</feature>